<dbReference type="EMBL" id="CP000153">
    <property type="protein sequence ID" value="ABB44880.1"/>
    <property type="molecule type" value="Genomic_DNA"/>
</dbReference>
<sequence>MITKENINSFIEKIPPSPKVLNEALSLLKMGELVKAAKVAESDLTLKSYLKSIVNKPIYGFRNEVSDIGQIFGILGVSLSQQSVYNYMVTLLSPNKWSLFKLNRSLFYELQATLSKRWEAILIHLNIHDDNIYAAISLLPASIIVTEALFAQKKEDVELLRSTKALDYNTILMRLCGVDLFDICEEIAKKWEMDDSVSAIVHAASGIKTSENQEINTLGKWMHLLLFYKLSQPEFINAGLNDFVDFKVEYVSDIYDDFALLMEIE</sequence>
<organism evidence="2 3">
    <name type="scientific">Sulfurimonas denitrificans (strain ATCC 33889 / DSM 1251)</name>
    <name type="common">Thiomicrospira denitrificans (strain ATCC 33889 / DSM 1251)</name>
    <dbReference type="NCBI Taxonomy" id="326298"/>
    <lineage>
        <taxon>Bacteria</taxon>
        <taxon>Pseudomonadati</taxon>
        <taxon>Campylobacterota</taxon>
        <taxon>Epsilonproteobacteria</taxon>
        <taxon>Campylobacterales</taxon>
        <taxon>Sulfurimonadaceae</taxon>
        <taxon>Sulfurimonas</taxon>
    </lineage>
</organism>
<dbReference type="OrthoDB" id="5363574at2"/>
<evidence type="ECO:0000313" key="3">
    <source>
        <dbReference type="Proteomes" id="UP000002714"/>
    </source>
</evidence>
<dbReference type="InterPro" id="IPR013976">
    <property type="entry name" value="HDOD"/>
</dbReference>
<dbReference type="HOGENOM" id="CLU_1033223_0_0_7"/>
<dbReference type="STRING" id="326298.Suden_1603"/>
<evidence type="ECO:0000259" key="1">
    <source>
        <dbReference type="Pfam" id="PF08668"/>
    </source>
</evidence>
<reference evidence="2 3" key="1">
    <citation type="journal article" date="2008" name="Appl. Environ. Microbiol.">
        <title>Genome of the epsilonproteobacterial chemolithoautotroph Sulfurimonas denitrificans.</title>
        <authorList>
            <person name="Sievert S.M."/>
            <person name="Scott K.M."/>
            <person name="Klotz M.G."/>
            <person name="Chain P.S.G."/>
            <person name="Hauser L.J."/>
            <person name="Hemp J."/>
            <person name="Huegler M."/>
            <person name="Land M."/>
            <person name="Lapidus A."/>
            <person name="Larimer F.W."/>
            <person name="Lucas S."/>
            <person name="Malfatti S.A."/>
            <person name="Meyer F."/>
            <person name="Paulsen I.T."/>
            <person name="Ren Q."/>
            <person name="Simon J."/>
            <person name="Bailey K."/>
            <person name="Diaz E."/>
            <person name="Fitzpatrick K.A."/>
            <person name="Glover B."/>
            <person name="Gwatney N."/>
            <person name="Korajkic A."/>
            <person name="Long A."/>
            <person name="Mobberley J.M."/>
            <person name="Pantry S.N."/>
            <person name="Pazder G."/>
            <person name="Peterson S."/>
            <person name="Quintanilla J.D."/>
            <person name="Sprinkle R."/>
            <person name="Stephens J."/>
            <person name="Thomas P."/>
            <person name="Vaughn R."/>
            <person name="Weber M.J."/>
            <person name="Wooten L.L."/>
        </authorList>
    </citation>
    <scope>NUCLEOTIDE SEQUENCE [LARGE SCALE GENOMIC DNA]</scope>
    <source>
        <strain evidence="3">ATCC 33889 / DSM 1251</strain>
    </source>
</reference>
<proteinExistence type="predicted"/>
<dbReference type="eggNOG" id="COG1639">
    <property type="taxonomic scope" value="Bacteria"/>
</dbReference>
<dbReference type="AlphaFoldDB" id="Q30Q51"/>
<dbReference type="KEGG" id="tdn:Suden_1603"/>
<dbReference type="Gene3D" id="1.10.3210.10">
    <property type="entry name" value="Hypothetical protein af1432"/>
    <property type="match status" value="1"/>
</dbReference>
<evidence type="ECO:0000313" key="2">
    <source>
        <dbReference type="EMBL" id="ABB44880.1"/>
    </source>
</evidence>
<accession>Q30Q51</accession>
<protein>
    <submittedName>
        <fullName evidence="2">Putative signal transduction protein</fullName>
    </submittedName>
</protein>
<dbReference type="Pfam" id="PF08668">
    <property type="entry name" value="HDOD"/>
    <property type="match status" value="1"/>
</dbReference>
<feature type="domain" description="HDOD" evidence="1">
    <location>
        <begin position="14"/>
        <end position="202"/>
    </location>
</feature>
<dbReference type="Proteomes" id="UP000002714">
    <property type="component" value="Chromosome"/>
</dbReference>
<dbReference type="SUPFAM" id="SSF109604">
    <property type="entry name" value="HD-domain/PDEase-like"/>
    <property type="match status" value="1"/>
</dbReference>
<dbReference type="RefSeq" id="WP_011373221.1">
    <property type="nucleotide sequence ID" value="NC_007575.1"/>
</dbReference>
<gene>
    <name evidence="2" type="ordered locus">Suden_1603</name>
</gene>
<name>Q30Q51_SULDN</name>
<keyword evidence="3" id="KW-1185">Reference proteome</keyword>